<organism evidence="6 7">
    <name type="scientific">Funneliformis geosporum</name>
    <dbReference type="NCBI Taxonomy" id="1117311"/>
    <lineage>
        <taxon>Eukaryota</taxon>
        <taxon>Fungi</taxon>
        <taxon>Fungi incertae sedis</taxon>
        <taxon>Mucoromycota</taxon>
        <taxon>Glomeromycotina</taxon>
        <taxon>Glomeromycetes</taxon>
        <taxon>Glomerales</taxon>
        <taxon>Glomeraceae</taxon>
        <taxon>Funneliformis</taxon>
    </lineage>
</organism>
<gene>
    <name evidence="6" type="ORF">FWILDA_LOCUS12661</name>
</gene>
<keyword evidence="7" id="KW-1185">Reference proteome</keyword>
<dbReference type="Gene3D" id="2.60.40.150">
    <property type="entry name" value="C2 domain"/>
    <property type="match status" value="1"/>
</dbReference>
<dbReference type="EMBL" id="CAMKVN010004219">
    <property type="protein sequence ID" value="CAI2186606.1"/>
    <property type="molecule type" value="Genomic_DNA"/>
</dbReference>
<keyword evidence="1" id="KW-0547">Nucleotide-binding</keyword>
<dbReference type="Gene3D" id="1.10.10.10">
    <property type="entry name" value="Winged helix-like DNA-binding domain superfamily/Winged helix DNA-binding domain"/>
    <property type="match status" value="1"/>
</dbReference>
<dbReference type="InterPro" id="IPR036388">
    <property type="entry name" value="WH-like_DNA-bd_sf"/>
</dbReference>
<evidence type="ECO:0000256" key="4">
    <source>
        <dbReference type="ARBA" id="ARBA00022840"/>
    </source>
</evidence>
<accession>A0A9W4SZ21</accession>
<dbReference type="GO" id="GO:0004386">
    <property type="term" value="F:helicase activity"/>
    <property type="evidence" value="ECO:0007669"/>
    <property type="project" value="UniProtKB-KW"/>
</dbReference>
<dbReference type="OrthoDB" id="2680710at2759"/>
<evidence type="ECO:0000313" key="7">
    <source>
        <dbReference type="Proteomes" id="UP001153678"/>
    </source>
</evidence>
<dbReference type="GO" id="GO:0005524">
    <property type="term" value="F:ATP binding"/>
    <property type="evidence" value="ECO:0007669"/>
    <property type="project" value="UniProtKB-KW"/>
</dbReference>
<reference evidence="6" key="1">
    <citation type="submission" date="2022-08" db="EMBL/GenBank/DDBJ databases">
        <authorList>
            <person name="Kallberg Y."/>
            <person name="Tangrot J."/>
            <person name="Rosling A."/>
        </authorList>
    </citation>
    <scope>NUCLEOTIDE SEQUENCE</scope>
    <source>
        <strain evidence="6">Wild A</strain>
    </source>
</reference>
<dbReference type="AlphaFoldDB" id="A0A9W4SZ21"/>
<name>A0A9W4SZ21_9GLOM</name>
<dbReference type="Pfam" id="PF23445">
    <property type="entry name" value="WHD_SNRNP200"/>
    <property type="match status" value="1"/>
</dbReference>
<keyword evidence="4" id="KW-0067">ATP-binding</keyword>
<evidence type="ECO:0000256" key="2">
    <source>
        <dbReference type="ARBA" id="ARBA00022801"/>
    </source>
</evidence>
<feature type="domain" description="MER3 helicase-like winged helix" evidence="5">
    <location>
        <begin position="229"/>
        <end position="296"/>
    </location>
</feature>
<dbReference type="InterPro" id="IPR027417">
    <property type="entry name" value="P-loop_NTPase"/>
</dbReference>
<dbReference type="GO" id="GO:0016787">
    <property type="term" value="F:hydrolase activity"/>
    <property type="evidence" value="ECO:0007669"/>
    <property type="project" value="UniProtKB-KW"/>
</dbReference>
<dbReference type="Gene3D" id="3.40.50.300">
    <property type="entry name" value="P-loop containing nucleotide triphosphate hydrolases"/>
    <property type="match status" value="2"/>
</dbReference>
<dbReference type="FunFam" id="1.10.10.10:FF:000012">
    <property type="entry name" value="U5 small nuclear ribonucleoprotein helicase"/>
    <property type="match status" value="1"/>
</dbReference>
<evidence type="ECO:0000256" key="3">
    <source>
        <dbReference type="ARBA" id="ARBA00022806"/>
    </source>
</evidence>
<dbReference type="InterPro" id="IPR057842">
    <property type="entry name" value="WH_MER3"/>
</dbReference>
<comment type="caution">
    <text evidence="6">The sequence shown here is derived from an EMBL/GenBank/DDBJ whole genome shotgun (WGS) entry which is preliminary data.</text>
</comment>
<evidence type="ECO:0000313" key="6">
    <source>
        <dbReference type="EMBL" id="CAI2186606.1"/>
    </source>
</evidence>
<evidence type="ECO:0000259" key="5">
    <source>
        <dbReference type="Pfam" id="PF23445"/>
    </source>
</evidence>
<feature type="non-terminal residue" evidence="6">
    <location>
        <position position="1"/>
    </location>
</feature>
<dbReference type="InterPro" id="IPR035892">
    <property type="entry name" value="C2_domain_sf"/>
</dbReference>
<proteinExistence type="predicted"/>
<keyword evidence="3" id="KW-0347">Helicase</keyword>
<sequence>KQLEETQKIRFAIPIQLPPQLYIRVISDRWIGAEAFLSVSLNHLVLPENYQQHTELLSLPPLPVTALKNNHLKRYVLRNLLISTLYRLRWAFRGHPRPKFNKKRLVELTGDVTPDFRSTKNADIIRSYIQAVSLVIIDEIHLLGGNREPILEGGLFNFSNLVRLVPLEIHIVGFSKRHYCPRMATMNKPTFINIMRHSPKSLMTEEELQTIQSQIKDSRAVRPQFDDSESSLHIQLEIHFNAEIVAGTIKSRKEAMIYLSYPYLYRRLQQNPTYYELKDAYSKTINDYLSNLFEKSMQ</sequence>
<protein>
    <submittedName>
        <fullName evidence="6">11266_t:CDS:1</fullName>
    </submittedName>
</protein>
<dbReference type="SUPFAM" id="SSF52540">
    <property type="entry name" value="P-loop containing nucleoside triphosphate hydrolases"/>
    <property type="match status" value="1"/>
</dbReference>
<keyword evidence="2" id="KW-0378">Hydrolase</keyword>
<dbReference type="Proteomes" id="UP001153678">
    <property type="component" value="Unassembled WGS sequence"/>
</dbReference>
<evidence type="ECO:0000256" key="1">
    <source>
        <dbReference type="ARBA" id="ARBA00022741"/>
    </source>
</evidence>